<feature type="domain" description="Nucleoside diphosphate kinase-like" evidence="9">
    <location>
        <begin position="3"/>
        <end position="140"/>
    </location>
</feature>
<dbReference type="SUPFAM" id="SSF54919">
    <property type="entry name" value="Nucleoside diphosphate kinase, NDK"/>
    <property type="match status" value="1"/>
</dbReference>
<evidence type="ECO:0000256" key="7">
    <source>
        <dbReference type="PROSITE-ProRule" id="PRU00706"/>
    </source>
</evidence>
<comment type="caution">
    <text evidence="7">Lacks conserved residue(s) required for the propagation of feature annotation.</text>
</comment>
<dbReference type="RefSeq" id="WP_125752551.1">
    <property type="nucleotide sequence ID" value="NZ_JBHTON010000009.1"/>
</dbReference>
<organism evidence="10 11">
    <name type="scientific">Lacticaseibacillus baoqingensis</name>
    <dbReference type="NCBI Taxonomy" id="2486013"/>
    <lineage>
        <taxon>Bacteria</taxon>
        <taxon>Bacillati</taxon>
        <taxon>Bacillota</taxon>
        <taxon>Bacilli</taxon>
        <taxon>Lactobacillales</taxon>
        <taxon>Lactobacillaceae</taxon>
        <taxon>Lacticaseibacillus</taxon>
    </lineage>
</organism>
<dbReference type="GO" id="GO:0004550">
    <property type="term" value="F:nucleoside diphosphate kinase activity"/>
    <property type="evidence" value="ECO:0007669"/>
    <property type="project" value="UniProtKB-EC"/>
</dbReference>
<evidence type="ECO:0000256" key="2">
    <source>
        <dbReference type="ARBA" id="ARBA00008142"/>
    </source>
</evidence>
<evidence type="ECO:0000256" key="1">
    <source>
        <dbReference type="ARBA" id="ARBA00001946"/>
    </source>
</evidence>
<reference evidence="11" key="1">
    <citation type="journal article" date="2019" name="Int. J. Syst. Evol. Microbiol.">
        <title>The Global Catalogue of Microorganisms (GCM) 10K type strain sequencing project: providing services to taxonomists for standard genome sequencing and annotation.</title>
        <authorList>
            <consortium name="The Broad Institute Genomics Platform"/>
            <consortium name="The Broad Institute Genome Sequencing Center for Infectious Disease"/>
            <person name="Wu L."/>
            <person name="Ma J."/>
        </authorList>
    </citation>
    <scope>NUCLEOTIDE SEQUENCE [LARGE SCALE GENOMIC DNA]</scope>
    <source>
        <strain evidence="11">CCM 8903</strain>
    </source>
</reference>
<sequence length="142" mass="15682">MPTESTLILVKPDGVATGHIGDVITRLERRRFSIDALKVVHATPAELRQHYAQLVDKPYYPDVEEFMLEGPLVAIVASGVDVIESFRKMTGPTNPQDALPGTIRGDFGRAWDLGAIRNVVHSSDSPASAKREIKIWFPDFKG</sequence>
<dbReference type="InterPro" id="IPR001564">
    <property type="entry name" value="Nucleoside_diP_kinase"/>
</dbReference>
<dbReference type="SMART" id="SM00562">
    <property type="entry name" value="NDK"/>
    <property type="match status" value="1"/>
</dbReference>
<evidence type="ECO:0000313" key="11">
    <source>
        <dbReference type="Proteomes" id="UP001597252"/>
    </source>
</evidence>
<dbReference type="Proteomes" id="UP001597252">
    <property type="component" value="Unassembled WGS sequence"/>
</dbReference>
<dbReference type="Gene3D" id="3.30.70.141">
    <property type="entry name" value="Nucleoside diphosphate kinase-like domain"/>
    <property type="match status" value="1"/>
</dbReference>
<comment type="cofactor">
    <cofactor evidence="1">
        <name>Mg(2+)</name>
        <dbReference type="ChEBI" id="CHEBI:18420"/>
    </cofactor>
</comment>
<dbReference type="InterPro" id="IPR036850">
    <property type="entry name" value="NDK-like_dom_sf"/>
</dbReference>
<dbReference type="CDD" id="cd04413">
    <property type="entry name" value="NDPk_I"/>
    <property type="match status" value="1"/>
</dbReference>
<dbReference type="EC" id="2.7.4.6" evidence="3"/>
<dbReference type="Pfam" id="PF00334">
    <property type="entry name" value="NDK"/>
    <property type="match status" value="1"/>
</dbReference>
<evidence type="ECO:0000256" key="8">
    <source>
        <dbReference type="RuleBase" id="RU004011"/>
    </source>
</evidence>
<gene>
    <name evidence="10" type="ORF">ACFQ5J_04330</name>
</gene>
<comment type="caution">
    <text evidence="10">The sequence shown here is derived from an EMBL/GenBank/DDBJ whole genome shotgun (WGS) entry which is preliminary data.</text>
</comment>
<name>A0ABW4E5C9_9LACO</name>
<protein>
    <recommendedName>
        <fullName evidence="3">nucleoside-diphosphate kinase</fullName>
        <ecNumber evidence="3">2.7.4.6</ecNumber>
    </recommendedName>
</protein>
<accession>A0ABW4E5C9</accession>
<proteinExistence type="inferred from homology"/>
<evidence type="ECO:0000256" key="3">
    <source>
        <dbReference type="ARBA" id="ARBA00012966"/>
    </source>
</evidence>
<evidence type="ECO:0000313" key="10">
    <source>
        <dbReference type="EMBL" id="MFD1484458.1"/>
    </source>
</evidence>
<keyword evidence="11" id="KW-1185">Reference proteome</keyword>
<evidence type="ECO:0000256" key="5">
    <source>
        <dbReference type="ARBA" id="ARBA00022777"/>
    </source>
</evidence>
<keyword evidence="6" id="KW-0546">Nucleotide metabolism</keyword>
<dbReference type="PANTHER" id="PTHR11349">
    <property type="entry name" value="NUCLEOSIDE DIPHOSPHATE KINASE"/>
    <property type="match status" value="1"/>
</dbReference>
<dbReference type="PROSITE" id="PS51374">
    <property type="entry name" value="NDPK_LIKE"/>
    <property type="match status" value="1"/>
</dbReference>
<evidence type="ECO:0000256" key="6">
    <source>
        <dbReference type="ARBA" id="ARBA00023080"/>
    </source>
</evidence>
<evidence type="ECO:0000256" key="4">
    <source>
        <dbReference type="ARBA" id="ARBA00022679"/>
    </source>
</evidence>
<keyword evidence="4 10" id="KW-0808">Transferase</keyword>
<keyword evidence="5 10" id="KW-0418">Kinase</keyword>
<dbReference type="EMBL" id="JBHTON010000009">
    <property type="protein sequence ID" value="MFD1484458.1"/>
    <property type="molecule type" value="Genomic_DNA"/>
</dbReference>
<comment type="similarity">
    <text evidence="2 7 8">Belongs to the NDK family.</text>
</comment>
<dbReference type="PRINTS" id="PR01243">
    <property type="entry name" value="NUCDPKINASE"/>
</dbReference>
<dbReference type="InterPro" id="IPR034907">
    <property type="entry name" value="NDK-like_dom"/>
</dbReference>
<evidence type="ECO:0000259" key="9">
    <source>
        <dbReference type="SMART" id="SM00562"/>
    </source>
</evidence>